<gene>
    <name evidence="2" type="ORF">PLEPLA_LOCUS22361</name>
</gene>
<accession>A0A9N7YRP1</accession>
<feature type="compositionally biased region" description="Basic and acidic residues" evidence="1">
    <location>
        <begin position="84"/>
        <end position="106"/>
    </location>
</feature>
<sequence>MSVCVGEGGADVSQCGRGVQPSGSCRFCPPVPDIHRSHIPATSPLLRDWRKRPSSNVHCEASHFCASGTDQKNKQSEGAPRVKAQIEAERQRWRGRGEENREKEKQPNNYYSVKCQRSLRKRRTEMRALVALRRGSVTRVHNGAPPPSLPSRSFYLHCHPVF</sequence>
<evidence type="ECO:0000313" key="3">
    <source>
        <dbReference type="Proteomes" id="UP001153269"/>
    </source>
</evidence>
<reference evidence="2" key="1">
    <citation type="submission" date="2020-03" db="EMBL/GenBank/DDBJ databases">
        <authorList>
            <person name="Weist P."/>
        </authorList>
    </citation>
    <scope>NUCLEOTIDE SEQUENCE</scope>
</reference>
<dbReference type="Proteomes" id="UP001153269">
    <property type="component" value="Unassembled WGS sequence"/>
</dbReference>
<keyword evidence="3" id="KW-1185">Reference proteome</keyword>
<dbReference type="EMBL" id="CADEAL010001649">
    <property type="protein sequence ID" value="CAB1434308.1"/>
    <property type="molecule type" value="Genomic_DNA"/>
</dbReference>
<name>A0A9N7YRP1_PLEPL</name>
<comment type="caution">
    <text evidence="2">The sequence shown here is derived from an EMBL/GenBank/DDBJ whole genome shotgun (WGS) entry which is preliminary data.</text>
</comment>
<protein>
    <submittedName>
        <fullName evidence="2">Uncharacterized protein</fullName>
    </submittedName>
</protein>
<organism evidence="2 3">
    <name type="scientific">Pleuronectes platessa</name>
    <name type="common">European plaice</name>
    <dbReference type="NCBI Taxonomy" id="8262"/>
    <lineage>
        <taxon>Eukaryota</taxon>
        <taxon>Metazoa</taxon>
        <taxon>Chordata</taxon>
        <taxon>Craniata</taxon>
        <taxon>Vertebrata</taxon>
        <taxon>Euteleostomi</taxon>
        <taxon>Actinopterygii</taxon>
        <taxon>Neopterygii</taxon>
        <taxon>Teleostei</taxon>
        <taxon>Neoteleostei</taxon>
        <taxon>Acanthomorphata</taxon>
        <taxon>Carangaria</taxon>
        <taxon>Pleuronectiformes</taxon>
        <taxon>Pleuronectoidei</taxon>
        <taxon>Pleuronectidae</taxon>
        <taxon>Pleuronectes</taxon>
    </lineage>
</organism>
<feature type="region of interest" description="Disordered" evidence="1">
    <location>
        <begin position="67"/>
        <end position="108"/>
    </location>
</feature>
<evidence type="ECO:0000256" key="1">
    <source>
        <dbReference type="SAM" id="MobiDB-lite"/>
    </source>
</evidence>
<evidence type="ECO:0000313" key="2">
    <source>
        <dbReference type="EMBL" id="CAB1434308.1"/>
    </source>
</evidence>
<dbReference type="AlphaFoldDB" id="A0A9N7YRP1"/>
<proteinExistence type="predicted"/>